<feature type="signal peptide" evidence="1">
    <location>
        <begin position="1"/>
        <end position="26"/>
    </location>
</feature>
<reference evidence="2 3" key="1">
    <citation type="submission" date="2011-08" db="EMBL/GenBank/DDBJ databases">
        <title>The Genome Sequence of Clostridium hathewayi WAL-18680.</title>
        <authorList>
            <consortium name="The Broad Institute Genome Sequencing Platform"/>
            <person name="Earl A."/>
            <person name="Ward D."/>
            <person name="Feldgarden M."/>
            <person name="Gevers D."/>
            <person name="Finegold S.M."/>
            <person name="Summanen P.H."/>
            <person name="Molitoris D.R."/>
            <person name="Song M."/>
            <person name="Daigneault M."/>
            <person name="Allen-Vercoe E."/>
            <person name="Young S.K."/>
            <person name="Zeng Q."/>
            <person name="Gargeya S."/>
            <person name="Fitzgerald M."/>
            <person name="Haas B."/>
            <person name="Abouelleil A."/>
            <person name="Alvarado L."/>
            <person name="Arachchi H.M."/>
            <person name="Berlin A."/>
            <person name="Brown A."/>
            <person name="Chapman S.B."/>
            <person name="Chen Z."/>
            <person name="Dunbar C."/>
            <person name="Freedman E."/>
            <person name="Gearin G."/>
            <person name="Gellesch M."/>
            <person name="Goldberg J."/>
            <person name="Griggs A."/>
            <person name="Gujja S."/>
            <person name="Heiman D."/>
            <person name="Howarth C."/>
            <person name="Larson L."/>
            <person name="Lui A."/>
            <person name="MacDonald P.J.P."/>
            <person name="Montmayeur A."/>
            <person name="Murphy C."/>
            <person name="Neiman D."/>
            <person name="Pearson M."/>
            <person name="Priest M."/>
            <person name="Roberts A."/>
            <person name="Saif S."/>
            <person name="Shea T."/>
            <person name="Shenoy N."/>
            <person name="Sisk P."/>
            <person name="Stolte C."/>
            <person name="Sykes S."/>
            <person name="Wortman J."/>
            <person name="Nusbaum C."/>
            <person name="Birren B."/>
        </authorList>
    </citation>
    <scope>NUCLEOTIDE SEQUENCE [LARGE SCALE GENOMIC DNA]</scope>
    <source>
        <strain evidence="2 3">WAL-18680</strain>
    </source>
</reference>
<name>G5IAS5_9FIRM</name>
<dbReference type="EMBL" id="ADLN01000003">
    <property type="protein sequence ID" value="EHI61420.1"/>
    <property type="molecule type" value="Genomic_DNA"/>
</dbReference>
<protein>
    <recommendedName>
        <fullName evidence="4">WxL domain-containing protein</fullName>
    </recommendedName>
</protein>
<evidence type="ECO:0000256" key="1">
    <source>
        <dbReference type="SAM" id="SignalP"/>
    </source>
</evidence>
<gene>
    <name evidence="2" type="ORF">HMPREF9473_00602</name>
</gene>
<keyword evidence="3" id="KW-1185">Reference proteome</keyword>
<dbReference type="Proteomes" id="UP000005384">
    <property type="component" value="Unassembled WGS sequence"/>
</dbReference>
<dbReference type="AlphaFoldDB" id="G5IAS5"/>
<comment type="caution">
    <text evidence="2">The sequence shown here is derived from an EMBL/GenBank/DDBJ whole genome shotgun (WGS) entry which is preliminary data.</text>
</comment>
<evidence type="ECO:0008006" key="4">
    <source>
        <dbReference type="Google" id="ProtNLM"/>
    </source>
</evidence>
<proteinExistence type="predicted"/>
<organism evidence="2 3">
    <name type="scientific">Hungatella hathewayi WAL-18680</name>
    <dbReference type="NCBI Taxonomy" id="742737"/>
    <lineage>
        <taxon>Bacteria</taxon>
        <taxon>Bacillati</taxon>
        <taxon>Bacillota</taxon>
        <taxon>Clostridia</taxon>
        <taxon>Lachnospirales</taxon>
        <taxon>Lachnospiraceae</taxon>
        <taxon>Hungatella</taxon>
    </lineage>
</organism>
<accession>G5IAS5</accession>
<evidence type="ECO:0000313" key="3">
    <source>
        <dbReference type="Proteomes" id="UP000005384"/>
    </source>
</evidence>
<dbReference type="HOGENOM" id="CLU_103710_0_0_9"/>
<dbReference type="PATRIC" id="fig|742737.3.peg.602"/>
<sequence>MRTMREAILLTAAIGMTVTGSMSSYAVTEAAATAVSYTETNLADGGGADSVITGHIKITNISVKVPIASSFDIDPNVKIKANDSATTQMGGQADNYTITNLSTVPLEISITAVAPGVGVNLVDTVSDLGSADKNVLFAIREAKETPPTLPGTKNNKIWMNKTDIKKEAPYYVKGDKAYTIEAADTSATPNEETRTDVLKMKVYAATTRGWKSGNSFTITPTFTVSLQTEA</sequence>
<dbReference type="RefSeq" id="WP_006778586.1">
    <property type="nucleotide sequence ID" value="NZ_CP040506.1"/>
</dbReference>
<keyword evidence="1" id="KW-0732">Signal</keyword>
<evidence type="ECO:0000313" key="2">
    <source>
        <dbReference type="EMBL" id="EHI61420.1"/>
    </source>
</evidence>
<feature type="chain" id="PRO_5039001876" description="WxL domain-containing protein" evidence="1">
    <location>
        <begin position="27"/>
        <end position="230"/>
    </location>
</feature>